<keyword evidence="4" id="KW-1185">Reference proteome</keyword>
<dbReference type="Proteomes" id="UP001205740">
    <property type="component" value="Unassembled WGS sequence"/>
</dbReference>
<organism evidence="3 4">
    <name type="scientific">Williamsia serinedens</name>
    <dbReference type="NCBI Taxonomy" id="391736"/>
    <lineage>
        <taxon>Bacteria</taxon>
        <taxon>Bacillati</taxon>
        <taxon>Actinomycetota</taxon>
        <taxon>Actinomycetes</taxon>
        <taxon>Mycobacteriales</taxon>
        <taxon>Nocardiaceae</taxon>
        <taxon>Williamsia</taxon>
    </lineage>
</organism>
<evidence type="ECO:0000313" key="4">
    <source>
        <dbReference type="Proteomes" id="UP001205740"/>
    </source>
</evidence>
<proteinExistence type="predicted"/>
<feature type="domain" description="ChsH2 C-terminal OB-fold" evidence="2">
    <location>
        <begin position="88"/>
        <end position="150"/>
    </location>
</feature>
<evidence type="ECO:0000313" key="3">
    <source>
        <dbReference type="EMBL" id="MCP2161715.1"/>
    </source>
</evidence>
<dbReference type="InterPro" id="IPR002878">
    <property type="entry name" value="ChsH2_C"/>
</dbReference>
<dbReference type="SUPFAM" id="SSF50249">
    <property type="entry name" value="Nucleic acid-binding proteins"/>
    <property type="match status" value="2"/>
</dbReference>
<feature type="region of interest" description="Disordered" evidence="1">
    <location>
        <begin position="318"/>
        <end position="338"/>
    </location>
</feature>
<protein>
    <recommendedName>
        <fullName evidence="2">ChsH2 C-terminal OB-fold domain-containing protein</fullName>
    </recommendedName>
</protein>
<dbReference type="InterPro" id="IPR052513">
    <property type="entry name" value="Thioester_dehydratase-like"/>
</dbReference>
<name>A0ABT1H3A2_9NOCA</name>
<sequence length="338" mass="36123">MTISETGPGLAAVLASAVADVPEPETPPLTAPLRNSFDYTRSLGPVLGRFADGIREGRIVGGRTSAGTVMVPPSEFDPETGAATTDFVDVGPVGTITSWSWQPTPLPGQPLDSPFAWALIRFDGADTDLLHAVAASPDDLSTGARVVPVWAAERTGRITDITHFVLGDTAQDAQPSTVEQETPGVVSYPIGLEIEHAATVVETLYLQGLAEGRLVGGRTSDGVYFPPRSSSPANGDPTTEMVELPDTGIVTTFCIVNVPFMGQQITPPYVAAYVVLDGTDIGFLHLILECEAHEVRMGMRVKAVWRDKSEWGHTARNISHFKPSGEPDADYETYRSHL</sequence>
<dbReference type="PANTHER" id="PTHR34075">
    <property type="entry name" value="BLR3430 PROTEIN"/>
    <property type="match status" value="1"/>
</dbReference>
<comment type="caution">
    <text evidence="3">The sequence shown here is derived from an EMBL/GenBank/DDBJ whole genome shotgun (WGS) entry which is preliminary data.</text>
</comment>
<dbReference type="Pfam" id="PF01796">
    <property type="entry name" value="OB_ChsH2_C"/>
    <property type="match status" value="2"/>
</dbReference>
<dbReference type="Gene3D" id="6.10.30.10">
    <property type="match status" value="1"/>
</dbReference>
<evidence type="ECO:0000259" key="2">
    <source>
        <dbReference type="Pfam" id="PF01796"/>
    </source>
</evidence>
<feature type="domain" description="ChsH2 C-terminal OB-fold" evidence="2">
    <location>
        <begin position="242"/>
        <end position="306"/>
    </location>
</feature>
<accession>A0ABT1H3A2</accession>
<gene>
    <name evidence="3" type="ORF">LX12_002914</name>
</gene>
<dbReference type="EMBL" id="JAMTCG010000005">
    <property type="protein sequence ID" value="MCP2161715.1"/>
    <property type="molecule type" value="Genomic_DNA"/>
</dbReference>
<dbReference type="InterPro" id="IPR012340">
    <property type="entry name" value="NA-bd_OB-fold"/>
</dbReference>
<reference evidence="3 4" key="1">
    <citation type="submission" date="2022-06" db="EMBL/GenBank/DDBJ databases">
        <title>Genomic Encyclopedia of Archaeal and Bacterial Type Strains, Phase II (KMG-II): from individual species to whole genera.</title>
        <authorList>
            <person name="Goeker M."/>
        </authorList>
    </citation>
    <scope>NUCLEOTIDE SEQUENCE [LARGE SCALE GENOMIC DNA]</scope>
    <source>
        <strain evidence="3 4">DSM 45037</strain>
    </source>
</reference>
<dbReference type="PANTHER" id="PTHR34075:SF5">
    <property type="entry name" value="BLR3430 PROTEIN"/>
    <property type="match status" value="1"/>
</dbReference>
<evidence type="ECO:0000256" key="1">
    <source>
        <dbReference type="SAM" id="MobiDB-lite"/>
    </source>
</evidence>